<feature type="active site" description="Tele-phosphohistidine intermediate" evidence="2">
    <location>
        <position position="12"/>
    </location>
</feature>
<dbReference type="Proteomes" id="UP000054538">
    <property type="component" value="Unassembled WGS sequence"/>
</dbReference>
<name>A0A0D0E7R9_9AGAM</name>
<proteinExistence type="predicted"/>
<dbReference type="SUPFAM" id="SSF53254">
    <property type="entry name" value="Phosphoglycerate mutase-like"/>
    <property type="match status" value="1"/>
</dbReference>
<organism evidence="4 5">
    <name type="scientific">Paxillus rubicundulus Ve08.2h10</name>
    <dbReference type="NCBI Taxonomy" id="930991"/>
    <lineage>
        <taxon>Eukaryota</taxon>
        <taxon>Fungi</taxon>
        <taxon>Dikarya</taxon>
        <taxon>Basidiomycota</taxon>
        <taxon>Agaricomycotina</taxon>
        <taxon>Agaricomycetes</taxon>
        <taxon>Agaricomycetidae</taxon>
        <taxon>Boletales</taxon>
        <taxon>Paxilineae</taxon>
        <taxon>Paxillaceae</taxon>
        <taxon>Paxillus</taxon>
    </lineage>
</organism>
<dbReference type="GO" id="GO:0005829">
    <property type="term" value="C:cytosol"/>
    <property type="evidence" value="ECO:0007669"/>
    <property type="project" value="TreeGrafter"/>
</dbReference>
<evidence type="ECO:0000256" key="3">
    <source>
        <dbReference type="PIRSR" id="PIRSR613078-2"/>
    </source>
</evidence>
<sequence length="232" mass="25670">MVVLFRLYIVRHGETEWNRTRRIQGQLDVPLNETGIKQAGLAAEVMKGVSLVKAFSSDLQRASKTADLILRYHPDTILEKDEALRERYMGELQGEMAPSKKSAPSLETTPALIARCQTWYTRSIMHYMLSVIGQGLPNKEPQNILVVSHGGCIAALLSTLVAMQAVRCGNGVHIGHCLNTGVSIVEYTGETAGRNRFLVGTLVRYSDIKHLKSKDLCHQEVNADELDQGSKP</sequence>
<dbReference type="GO" id="GO:0043456">
    <property type="term" value="P:regulation of pentose-phosphate shunt"/>
    <property type="evidence" value="ECO:0007669"/>
    <property type="project" value="TreeGrafter"/>
</dbReference>
<dbReference type="OrthoDB" id="354304at2759"/>
<dbReference type="CDD" id="cd07067">
    <property type="entry name" value="HP_PGM_like"/>
    <property type="match status" value="1"/>
</dbReference>
<dbReference type="Pfam" id="PF00300">
    <property type="entry name" value="His_Phos_1"/>
    <property type="match status" value="1"/>
</dbReference>
<dbReference type="FunCoup" id="A0A0D0E7R9">
    <property type="interactions" value="301"/>
</dbReference>
<keyword evidence="5" id="KW-1185">Reference proteome</keyword>
<evidence type="ECO:0000256" key="1">
    <source>
        <dbReference type="ARBA" id="ARBA00022801"/>
    </source>
</evidence>
<dbReference type="GO" id="GO:0004331">
    <property type="term" value="F:fructose-2,6-bisphosphate 2-phosphatase activity"/>
    <property type="evidence" value="ECO:0007669"/>
    <property type="project" value="TreeGrafter"/>
</dbReference>
<keyword evidence="1" id="KW-0378">Hydrolase</keyword>
<dbReference type="PROSITE" id="PS00175">
    <property type="entry name" value="PG_MUTASE"/>
    <property type="match status" value="1"/>
</dbReference>
<dbReference type="InParanoid" id="A0A0D0E7R9"/>
<feature type="binding site" evidence="3">
    <location>
        <begin position="11"/>
        <end position="18"/>
    </location>
    <ligand>
        <name>substrate</name>
    </ligand>
</feature>
<evidence type="ECO:0000313" key="5">
    <source>
        <dbReference type="Proteomes" id="UP000054538"/>
    </source>
</evidence>
<dbReference type="EMBL" id="KN825118">
    <property type="protein sequence ID" value="KIK94280.1"/>
    <property type="molecule type" value="Genomic_DNA"/>
</dbReference>
<protein>
    <submittedName>
        <fullName evidence="4">Uncharacterized protein</fullName>
    </submittedName>
</protein>
<dbReference type="InterPro" id="IPR051695">
    <property type="entry name" value="Phosphoglycerate_Mutase"/>
</dbReference>
<feature type="binding site" evidence="3">
    <location>
        <position position="61"/>
    </location>
    <ligand>
        <name>substrate</name>
    </ligand>
</feature>
<dbReference type="SMART" id="SM00855">
    <property type="entry name" value="PGAM"/>
    <property type="match status" value="1"/>
</dbReference>
<dbReference type="STRING" id="930991.A0A0D0E7R9"/>
<dbReference type="PANTHER" id="PTHR46517:SF1">
    <property type="entry name" value="FRUCTOSE-2,6-BISPHOSPHATASE TIGAR"/>
    <property type="match status" value="1"/>
</dbReference>
<evidence type="ECO:0000313" key="4">
    <source>
        <dbReference type="EMBL" id="KIK94280.1"/>
    </source>
</evidence>
<accession>A0A0D0E7R9</accession>
<dbReference type="InterPro" id="IPR001345">
    <property type="entry name" value="PG/BPGM_mutase_AS"/>
</dbReference>
<reference evidence="4 5" key="1">
    <citation type="submission" date="2014-04" db="EMBL/GenBank/DDBJ databases">
        <authorList>
            <consortium name="DOE Joint Genome Institute"/>
            <person name="Kuo A."/>
            <person name="Kohler A."/>
            <person name="Jargeat P."/>
            <person name="Nagy L.G."/>
            <person name="Floudas D."/>
            <person name="Copeland A."/>
            <person name="Barry K.W."/>
            <person name="Cichocki N."/>
            <person name="Veneault-Fourrey C."/>
            <person name="LaButti K."/>
            <person name="Lindquist E.A."/>
            <person name="Lipzen A."/>
            <person name="Lundell T."/>
            <person name="Morin E."/>
            <person name="Murat C."/>
            <person name="Sun H."/>
            <person name="Tunlid A."/>
            <person name="Henrissat B."/>
            <person name="Grigoriev I.V."/>
            <person name="Hibbett D.S."/>
            <person name="Martin F."/>
            <person name="Nordberg H.P."/>
            <person name="Cantor M.N."/>
            <person name="Hua S.X."/>
        </authorList>
    </citation>
    <scope>NUCLEOTIDE SEQUENCE [LARGE SCALE GENOMIC DNA]</scope>
    <source>
        <strain evidence="4 5">Ve08.2h10</strain>
    </source>
</reference>
<evidence type="ECO:0000256" key="2">
    <source>
        <dbReference type="PIRSR" id="PIRSR613078-1"/>
    </source>
</evidence>
<dbReference type="AlphaFoldDB" id="A0A0D0E7R9"/>
<dbReference type="PANTHER" id="PTHR46517">
    <property type="entry name" value="FRUCTOSE-2,6-BISPHOSPHATASE TIGAR"/>
    <property type="match status" value="1"/>
</dbReference>
<dbReference type="InterPro" id="IPR013078">
    <property type="entry name" value="His_Pase_superF_clade-1"/>
</dbReference>
<reference evidence="5" key="2">
    <citation type="submission" date="2015-01" db="EMBL/GenBank/DDBJ databases">
        <title>Evolutionary Origins and Diversification of the Mycorrhizal Mutualists.</title>
        <authorList>
            <consortium name="DOE Joint Genome Institute"/>
            <consortium name="Mycorrhizal Genomics Consortium"/>
            <person name="Kohler A."/>
            <person name="Kuo A."/>
            <person name="Nagy L.G."/>
            <person name="Floudas D."/>
            <person name="Copeland A."/>
            <person name="Barry K.W."/>
            <person name="Cichocki N."/>
            <person name="Veneault-Fourrey C."/>
            <person name="LaButti K."/>
            <person name="Lindquist E.A."/>
            <person name="Lipzen A."/>
            <person name="Lundell T."/>
            <person name="Morin E."/>
            <person name="Murat C."/>
            <person name="Riley R."/>
            <person name="Ohm R."/>
            <person name="Sun H."/>
            <person name="Tunlid A."/>
            <person name="Henrissat B."/>
            <person name="Grigoriev I.V."/>
            <person name="Hibbett D.S."/>
            <person name="Martin F."/>
        </authorList>
    </citation>
    <scope>NUCLEOTIDE SEQUENCE [LARGE SCALE GENOMIC DNA]</scope>
    <source>
        <strain evidence="5">Ve08.2h10</strain>
    </source>
</reference>
<dbReference type="InterPro" id="IPR029033">
    <property type="entry name" value="His_PPase_superfam"/>
</dbReference>
<gene>
    <name evidence="4" type="ORF">PAXRUDRAFT_143197</name>
</gene>
<feature type="active site" description="Proton donor/acceptor" evidence="2">
    <location>
        <position position="86"/>
    </location>
</feature>
<dbReference type="HOGENOM" id="CLU_033323_9_2_1"/>
<dbReference type="Gene3D" id="3.40.50.1240">
    <property type="entry name" value="Phosphoglycerate mutase-like"/>
    <property type="match status" value="1"/>
</dbReference>
<dbReference type="GO" id="GO:0045820">
    <property type="term" value="P:negative regulation of glycolytic process"/>
    <property type="evidence" value="ECO:0007669"/>
    <property type="project" value="TreeGrafter"/>
</dbReference>